<keyword evidence="4 10" id="KW-0812">Transmembrane</keyword>
<evidence type="ECO:0000313" key="11">
    <source>
        <dbReference type="EMBL" id="KAK1131486.1"/>
    </source>
</evidence>
<keyword evidence="2" id="KW-1003">Cell membrane</keyword>
<dbReference type="GO" id="GO:0004984">
    <property type="term" value="F:olfactory receptor activity"/>
    <property type="evidence" value="ECO:0007669"/>
    <property type="project" value="InterPro"/>
</dbReference>
<comment type="subcellular location">
    <subcellularLocation>
        <location evidence="1">Cell membrane</location>
        <topology evidence="1">Multi-pass membrane protein</topology>
    </subcellularLocation>
</comment>
<evidence type="ECO:0000313" key="12">
    <source>
        <dbReference type="Proteomes" id="UP001177670"/>
    </source>
</evidence>
<accession>A0AA40KSZ3</accession>
<evidence type="ECO:0000256" key="1">
    <source>
        <dbReference type="ARBA" id="ARBA00004651"/>
    </source>
</evidence>
<sequence>MHPSVWNHTDQPRNPNYEKDIVYVTKHLKWILNVIGVWPVMLKSIGEYLSKIVIVLSNLVVFFIEVLYVLHIILEQQNNFLRLRLLAFAWYTLVSLMKYWALTMRKSNIKCCVEQMYADWKQVDLQRDRTLMLKYGKIGRDLTIYSAAFMYGSSMSFVAVMQYAVGSHVDENNRTIRLLVYPAYSGLFDVQKTPIYETVYILQCVCTFVLNTISSGTCGLAALFATHACGQIDVIMSQLNDLVDEKFTKKNYNPDTQLMEIVQHHMKILKYK</sequence>
<dbReference type="AlphaFoldDB" id="A0AA40KSZ3"/>
<dbReference type="GO" id="GO:0005549">
    <property type="term" value="F:odorant binding"/>
    <property type="evidence" value="ECO:0007669"/>
    <property type="project" value="InterPro"/>
</dbReference>
<evidence type="ECO:0008006" key="13">
    <source>
        <dbReference type="Google" id="ProtNLM"/>
    </source>
</evidence>
<keyword evidence="3" id="KW-0716">Sensory transduction</keyword>
<dbReference type="EMBL" id="JAHYIQ010000006">
    <property type="protein sequence ID" value="KAK1131486.1"/>
    <property type="molecule type" value="Genomic_DNA"/>
</dbReference>
<keyword evidence="7 10" id="KW-0472">Membrane</keyword>
<evidence type="ECO:0000256" key="5">
    <source>
        <dbReference type="ARBA" id="ARBA00022725"/>
    </source>
</evidence>
<evidence type="ECO:0000256" key="8">
    <source>
        <dbReference type="ARBA" id="ARBA00023170"/>
    </source>
</evidence>
<keyword evidence="9" id="KW-0807">Transducer</keyword>
<organism evidence="11 12">
    <name type="scientific">Melipona bicolor</name>
    <dbReference type="NCBI Taxonomy" id="60889"/>
    <lineage>
        <taxon>Eukaryota</taxon>
        <taxon>Metazoa</taxon>
        <taxon>Ecdysozoa</taxon>
        <taxon>Arthropoda</taxon>
        <taxon>Hexapoda</taxon>
        <taxon>Insecta</taxon>
        <taxon>Pterygota</taxon>
        <taxon>Neoptera</taxon>
        <taxon>Endopterygota</taxon>
        <taxon>Hymenoptera</taxon>
        <taxon>Apocrita</taxon>
        <taxon>Aculeata</taxon>
        <taxon>Apoidea</taxon>
        <taxon>Anthophila</taxon>
        <taxon>Apidae</taxon>
        <taxon>Melipona</taxon>
    </lineage>
</organism>
<evidence type="ECO:0000256" key="3">
    <source>
        <dbReference type="ARBA" id="ARBA00022606"/>
    </source>
</evidence>
<dbReference type="GO" id="GO:0007165">
    <property type="term" value="P:signal transduction"/>
    <property type="evidence" value="ECO:0007669"/>
    <property type="project" value="UniProtKB-KW"/>
</dbReference>
<keyword evidence="5" id="KW-0552">Olfaction</keyword>
<gene>
    <name evidence="11" type="ORF">K0M31_017770</name>
</gene>
<evidence type="ECO:0000256" key="7">
    <source>
        <dbReference type="ARBA" id="ARBA00023136"/>
    </source>
</evidence>
<proteinExistence type="predicted"/>
<dbReference type="PANTHER" id="PTHR21137">
    <property type="entry name" value="ODORANT RECEPTOR"/>
    <property type="match status" value="1"/>
</dbReference>
<feature type="transmembrane region" description="Helical" evidence="10">
    <location>
        <begin position="52"/>
        <end position="74"/>
    </location>
</feature>
<evidence type="ECO:0000256" key="9">
    <source>
        <dbReference type="ARBA" id="ARBA00023224"/>
    </source>
</evidence>
<feature type="transmembrane region" description="Helical" evidence="10">
    <location>
        <begin position="80"/>
        <end position="100"/>
    </location>
</feature>
<reference evidence="11" key="1">
    <citation type="submission" date="2021-10" db="EMBL/GenBank/DDBJ databases">
        <title>Melipona bicolor Genome sequencing and assembly.</title>
        <authorList>
            <person name="Araujo N.S."/>
            <person name="Arias M.C."/>
        </authorList>
    </citation>
    <scope>NUCLEOTIDE SEQUENCE</scope>
    <source>
        <strain evidence="11">USP_2M_L1-L4_2017</strain>
        <tissue evidence="11">Whole body</tissue>
    </source>
</reference>
<protein>
    <recommendedName>
        <fullName evidence="13">Odorant receptor</fullName>
    </recommendedName>
</protein>
<dbReference type="InterPro" id="IPR004117">
    <property type="entry name" value="7tm6_olfct_rcpt"/>
</dbReference>
<name>A0AA40KSZ3_9HYME</name>
<comment type="caution">
    <text evidence="11">The sequence shown here is derived from an EMBL/GenBank/DDBJ whole genome shotgun (WGS) entry which is preliminary data.</text>
</comment>
<evidence type="ECO:0000256" key="6">
    <source>
        <dbReference type="ARBA" id="ARBA00022989"/>
    </source>
</evidence>
<keyword evidence="12" id="KW-1185">Reference proteome</keyword>
<feature type="transmembrane region" description="Helical" evidence="10">
    <location>
        <begin position="142"/>
        <end position="165"/>
    </location>
</feature>
<dbReference type="GO" id="GO:0005886">
    <property type="term" value="C:plasma membrane"/>
    <property type="evidence" value="ECO:0007669"/>
    <property type="project" value="UniProtKB-SubCell"/>
</dbReference>
<dbReference type="PANTHER" id="PTHR21137:SF35">
    <property type="entry name" value="ODORANT RECEPTOR 19A-RELATED"/>
    <property type="match status" value="1"/>
</dbReference>
<evidence type="ECO:0000256" key="10">
    <source>
        <dbReference type="SAM" id="Phobius"/>
    </source>
</evidence>
<evidence type="ECO:0000256" key="4">
    <source>
        <dbReference type="ARBA" id="ARBA00022692"/>
    </source>
</evidence>
<keyword evidence="8" id="KW-0675">Receptor</keyword>
<keyword evidence="6 10" id="KW-1133">Transmembrane helix</keyword>
<evidence type="ECO:0000256" key="2">
    <source>
        <dbReference type="ARBA" id="ARBA00022475"/>
    </source>
</evidence>
<dbReference type="Proteomes" id="UP001177670">
    <property type="component" value="Unassembled WGS sequence"/>
</dbReference>